<gene>
    <name evidence="1" type="ORF">SNOG_05211</name>
</gene>
<dbReference type="RefSeq" id="XP_001795620.1">
    <property type="nucleotide sequence ID" value="XM_001795568.1"/>
</dbReference>
<protein>
    <submittedName>
        <fullName evidence="1">Uncharacterized protein</fullName>
    </submittedName>
</protein>
<dbReference type="EMBL" id="CH445331">
    <property type="protein sequence ID" value="EAT87602.1"/>
    <property type="molecule type" value="Genomic_DNA"/>
</dbReference>
<name>Q0USQ3_PHANO</name>
<dbReference type="HOGENOM" id="CLU_2004732_0_0_1"/>
<dbReference type="AlphaFoldDB" id="Q0USQ3"/>
<evidence type="ECO:0000313" key="2">
    <source>
        <dbReference type="Proteomes" id="UP000001055"/>
    </source>
</evidence>
<dbReference type="Proteomes" id="UP000001055">
    <property type="component" value="Unassembled WGS sequence"/>
</dbReference>
<dbReference type="GeneID" id="5972495"/>
<reference evidence="2" key="1">
    <citation type="journal article" date="2007" name="Plant Cell">
        <title>Dothideomycete-plant interactions illuminated by genome sequencing and EST analysis of the wheat pathogen Stagonospora nodorum.</title>
        <authorList>
            <person name="Hane J.K."/>
            <person name="Lowe R.G."/>
            <person name="Solomon P.S."/>
            <person name="Tan K.C."/>
            <person name="Schoch C.L."/>
            <person name="Spatafora J.W."/>
            <person name="Crous P.W."/>
            <person name="Kodira C."/>
            <person name="Birren B.W."/>
            <person name="Galagan J.E."/>
            <person name="Torriani S.F."/>
            <person name="McDonald B.A."/>
            <person name="Oliver R.P."/>
        </authorList>
    </citation>
    <scope>NUCLEOTIDE SEQUENCE [LARGE SCALE GENOMIC DNA]</scope>
    <source>
        <strain evidence="2">SN15 / ATCC MYA-4574 / FGSC 10173</strain>
    </source>
</reference>
<evidence type="ECO:0000313" key="1">
    <source>
        <dbReference type="EMBL" id="EAT87602.1"/>
    </source>
</evidence>
<organism evidence="1 2">
    <name type="scientific">Phaeosphaeria nodorum (strain SN15 / ATCC MYA-4574 / FGSC 10173)</name>
    <name type="common">Glume blotch fungus</name>
    <name type="synonym">Parastagonospora nodorum</name>
    <dbReference type="NCBI Taxonomy" id="321614"/>
    <lineage>
        <taxon>Eukaryota</taxon>
        <taxon>Fungi</taxon>
        <taxon>Dikarya</taxon>
        <taxon>Ascomycota</taxon>
        <taxon>Pezizomycotina</taxon>
        <taxon>Dothideomycetes</taxon>
        <taxon>Pleosporomycetidae</taxon>
        <taxon>Pleosporales</taxon>
        <taxon>Pleosporineae</taxon>
        <taxon>Phaeosphaeriaceae</taxon>
        <taxon>Parastagonospora</taxon>
    </lineage>
</organism>
<sequence length="124" mass="14399">MEVKMTQWKWASDSIFNDDGLKFRKHMCKLFGYLGMILSRYRCRQPIIEFTATQVLHQNIRVSEWPLYGHLKFENTRYGDTCTLADDVHGGYLAQQRGLGVVIDGAIRNPSNPIDVVRKCEFKN</sequence>
<dbReference type="InParanoid" id="Q0USQ3"/>
<proteinExistence type="predicted"/>
<dbReference type="KEGG" id="pno:SNOG_05211"/>
<accession>Q0USQ3</accession>